<keyword evidence="3 8" id="KW-0812">Transmembrane</keyword>
<proteinExistence type="inferred from homology"/>
<evidence type="ECO:0000256" key="5">
    <source>
        <dbReference type="ARBA" id="ARBA00022989"/>
    </source>
</evidence>
<keyword evidence="6 8" id="KW-0472">Membrane</keyword>
<accession>A0AA35Z401</accession>
<sequence>MQNWFSAGAGDSSSDSNRNSLPKTLSSSSSSLLADWNSYAATKGSDVGSSSLVGSFDIESAVRSANDTVTGTFNVVSRGVSNIPGNLQSATIIVPQKFALCFTVGCGFIIGAFFMLKGPKNQFLHMTSTERLPFTLGFIGSMVGTIYVSMVLHSYILSVFFAVIQVLALAYYCISYFPGGSAGMKFLTSSMTSAVLKCFGR</sequence>
<evidence type="ECO:0000256" key="3">
    <source>
        <dbReference type="ARBA" id="ARBA00022692"/>
    </source>
</evidence>
<evidence type="ECO:0000256" key="4">
    <source>
        <dbReference type="ARBA" id="ARBA00022927"/>
    </source>
</evidence>
<dbReference type="InterPro" id="IPR011691">
    <property type="entry name" value="Vesicle_transpt_SFT2"/>
</dbReference>
<feature type="region of interest" description="Disordered" evidence="9">
    <location>
        <begin position="1"/>
        <end position="28"/>
    </location>
</feature>
<feature type="compositionally biased region" description="Low complexity" evidence="9">
    <location>
        <begin position="1"/>
        <end position="16"/>
    </location>
</feature>
<comment type="similarity">
    <text evidence="7 8">Belongs to the SFT2 family.</text>
</comment>
<comment type="function">
    <text evidence="8">May be involved in fusion of retrograde transport vesicles derived from an endocytic compartment with the Golgi complex.</text>
</comment>
<evidence type="ECO:0000313" key="10">
    <source>
        <dbReference type="EMBL" id="CAI9285450.1"/>
    </source>
</evidence>
<evidence type="ECO:0000256" key="6">
    <source>
        <dbReference type="ARBA" id="ARBA00023136"/>
    </source>
</evidence>
<protein>
    <recommendedName>
        <fullName evidence="8">Vesicle transport protein</fullName>
    </recommendedName>
</protein>
<dbReference type="AlphaFoldDB" id="A0AA35Z401"/>
<comment type="caution">
    <text evidence="8">Lacks conserved residue(s) required for the propagation of feature annotation.</text>
</comment>
<reference evidence="10" key="1">
    <citation type="submission" date="2023-04" db="EMBL/GenBank/DDBJ databases">
        <authorList>
            <person name="Vijverberg K."/>
            <person name="Xiong W."/>
            <person name="Schranz E."/>
        </authorList>
    </citation>
    <scope>NUCLEOTIDE SEQUENCE</scope>
</reference>
<dbReference type="GO" id="GO:0015031">
    <property type="term" value="P:protein transport"/>
    <property type="evidence" value="ECO:0007669"/>
    <property type="project" value="UniProtKB-KW"/>
</dbReference>
<name>A0AA35Z401_LACSI</name>
<evidence type="ECO:0000256" key="8">
    <source>
        <dbReference type="RuleBase" id="RU363111"/>
    </source>
</evidence>
<dbReference type="InterPro" id="IPR007305">
    <property type="entry name" value="Vesicle_transpt_Got1/SFT2"/>
</dbReference>
<feature type="transmembrane region" description="Helical" evidence="8">
    <location>
        <begin position="132"/>
        <end position="150"/>
    </location>
</feature>
<dbReference type="GO" id="GO:0005737">
    <property type="term" value="C:cytoplasm"/>
    <property type="evidence" value="ECO:0007669"/>
    <property type="project" value="UniProtKB-ARBA"/>
</dbReference>
<keyword evidence="2 8" id="KW-0813">Transport</keyword>
<dbReference type="PANTHER" id="PTHR23137:SF41">
    <property type="entry name" value="VESICLE TRANSPORT PROTEIN"/>
    <property type="match status" value="1"/>
</dbReference>
<dbReference type="Proteomes" id="UP001177003">
    <property type="component" value="Chromosome 5"/>
</dbReference>
<dbReference type="GO" id="GO:0016192">
    <property type="term" value="P:vesicle-mediated transport"/>
    <property type="evidence" value="ECO:0007669"/>
    <property type="project" value="InterPro"/>
</dbReference>
<dbReference type="GO" id="GO:0012505">
    <property type="term" value="C:endomembrane system"/>
    <property type="evidence" value="ECO:0007669"/>
    <property type="project" value="UniProtKB-ARBA"/>
</dbReference>
<dbReference type="EMBL" id="OX465081">
    <property type="protein sequence ID" value="CAI9285450.1"/>
    <property type="molecule type" value="Genomic_DNA"/>
</dbReference>
<feature type="transmembrane region" description="Helical" evidence="8">
    <location>
        <begin position="156"/>
        <end position="177"/>
    </location>
</feature>
<keyword evidence="11" id="KW-1185">Reference proteome</keyword>
<dbReference type="PANTHER" id="PTHR23137">
    <property type="entry name" value="VESICLE TRANSPORT PROTEIN-RELATED"/>
    <property type="match status" value="1"/>
</dbReference>
<evidence type="ECO:0000256" key="2">
    <source>
        <dbReference type="ARBA" id="ARBA00022448"/>
    </source>
</evidence>
<evidence type="ECO:0000313" key="11">
    <source>
        <dbReference type="Proteomes" id="UP001177003"/>
    </source>
</evidence>
<comment type="subcellular location">
    <subcellularLocation>
        <location evidence="1 8">Membrane</location>
        <topology evidence="1 8">Multi-pass membrane protein</topology>
    </subcellularLocation>
</comment>
<dbReference type="GO" id="GO:0016020">
    <property type="term" value="C:membrane"/>
    <property type="evidence" value="ECO:0007669"/>
    <property type="project" value="UniProtKB-SubCell"/>
</dbReference>
<evidence type="ECO:0000256" key="7">
    <source>
        <dbReference type="ARBA" id="ARBA00025800"/>
    </source>
</evidence>
<gene>
    <name evidence="10" type="ORF">LSALG_LOCUS24915</name>
</gene>
<feature type="transmembrane region" description="Helical" evidence="8">
    <location>
        <begin position="97"/>
        <end position="116"/>
    </location>
</feature>
<dbReference type="Pfam" id="PF04178">
    <property type="entry name" value="Got1"/>
    <property type="match status" value="1"/>
</dbReference>
<keyword evidence="4 8" id="KW-0653">Protein transport</keyword>
<organism evidence="10 11">
    <name type="scientific">Lactuca saligna</name>
    <name type="common">Willowleaf lettuce</name>
    <dbReference type="NCBI Taxonomy" id="75948"/>
    <lineage>
        <taxon>Eukaryota</taxon>
        <taxon>Viridiplantae</taxon>
        <taxon>Streptophyta</taxon>
        <taxon>Embryophyta</taxon>
        <taxon>Tracheophyta</taxon>
        <taxon>Spermatophyta</taxon>
        <taxon>Magnoliopsida</taxon>
        <taxon>eudicotyledons</taxon>
        <taxon>Gunneridae</taxon>
        <taxon>Pentapetalae</taxon>
        <taxon>asterids</taxon>
        <taxon>campanulids</taxon>
        <taxon>Asterales</taxon>
        <taxon>Asteraceae</taxon>
        <taxon>Cichorioideae</taxon>
        <taxon>Cichorieae</taxon>
        <taxon>Lactucinae</taxon>
        <taxon>Lactuca</taxon>
    </lineage>
</organism>
<evidence type="ECO:0000256" key="9">
    <source>
        <dbReference type="SAM" id="MobiDB-lite"/>
    </source>
</evidence>
<evidence type="ECO:0000256" key="1">
    <source>
        <dbReference type="ARBA" id="ARBA00004141"/>
    </source>
</evidence>
<keyword evidence="5 8" id="KW-1133">Transmembrane helix</keyword>